<dbReference type="KEGG" id="nai:NECAME_04496"/>
<dbReference type="Proteomes" id="UP000053676">
    <property type="component" value="Unassembled WGS sequence"/>
</dbReference>
<dbReference type="EMBL" id="KI664816">
    <property type="protein sequence ID" value="ETN72317.1"/>
    <property type="molecule type" value="Genomic_DNA"/>
</dbReference>
<proteinExistence type="predicted"/>
<keyword evidence="2" id="KW-1185">Reference proteome</keyword>
<dbReference type="AlphaFoldDB" id="W2SUF2"/>
<name>W2SUF2_NECAM</name>
<sequence length="106" mass="11638">MLEVDCCRGLIREGMRILEFYLLESILESVKGTLTEKKYPQNRSASCSIKYPNTAQGDSPMLILTRIYGNEEGSGGRPGGEKRGFPGACVCRQLFSRAEPAGCRCA</sequence>
<protein>
    <submittedName>
        <fullName evidence="1">Uncharacterized protein</fullName>
    </submittedName>
</protein>
<reference evidence="2" key="1">
    <citation type="journal article" date="2014" name="Nat. Genet.">
        <title>Genome of the human hookworm Necator americanus.</title>
        <authorList>
            <person name="Tang Y.T."/>
            <person name="Gao X."/>
            <person name="Rosa B.A."/>
            <person name="Abubucker S."/>
            <person name="Hallsworth-Pepin K."/>
            <person name="Martin J."/>
            <person name="Tyagi R."/>
            <person name="Heizer E."/>
            <person name="Zhang X."/>
            <person name="Bhonagiri-Palsikar V."/>
            <person name="Minx P."/>
            <person name="Warren W.C."/>
            <person name="Wang Q."/>
            <person name="Zhan B."/>
            <person name="Hotez P.J."/>
            <person name="Sternberg P.W."/>
            <person name="Dougall A."/>
            <person name="Gaze S.T."/>
            <person name="Mulvenna J."/>
            <person name="Sotillo J."/>
            <person name="Ranganathan S."/>
            <person name="Rabelo E.M."/>
            <person name="Wilson R.K."/>
            <person name="Felgner P.L."/>
            <person name="Bethony J."/>
            <person name="Hawdon J.M."/>
            <person name="Gasser R.B."/>
            <person name="Loukas A."/>
            <person name="Mitreva M."/>
        </authorList>
    </citation>
    <scope>NUCLEOTIDE SEQUENCE [LARGE SCALE GENOMIC DNA]</scope>
</reference>
<organism evidence="1 2">
    <name type="scientific">Necator americanus</name>
    <name type="common">Human hookworm</name>
    <dbReference type="NCBI Taxonomy" id="51031"/>
    <lineage>
        <taxon>Eukaryota</taxon>
        <taxon>Metazoa</taxon>
        <taxon>Ecdysozoa</taxon>
        <taxon>Nematoda</taxon>
        <taxon>Chromadorea</taxon>
        <taxon>Rhabditida</taxon>
        <taxon>Rhabditina</taxon>
        <taxon>Rhabditomorpha</taxon>
        <taxon>Strongyloidea</taxon>
        <taxon>Ancylostomatidae</taxon>
        <taxon>Bunostominae</taxon>
        <taxon>Necator</taxon>
    </lineage>
</organism>
<accession>W2SUF2</accession>
<gene>
    <name evidence="1" type="ORF">NECAME_04496</name>
</gene>
<evidence type="ECO:0000313" key="1">
    <source>
        <dbReference type="EMBL" id="ETN72317.1"/>
    </source>
</evidence>
<evidence type="ECO:0000313" key="2">
    <source>
        <dbReference type="Proteomes" id="UP000053676"/>
    </source>
</evidence>